<dbReference type="RefSeq" id="WP_084031248.1">
    <property type="nucleotide sequence ID" value="NZ_BDNJ01000028.1"/>
</dbReference>
<accession>A0A2A3LAU1</accession>
<keyword evidence="1" id="KW-1133">Transmembrane helix</keyword>
<evidence type="ECO:0000313" key="2">
    <source>
        <dbReference type="EMBL" id="PBJ36929.1"/>
    </source>
</evidence>
<sequence length="93" mass="9885">MTIVKRVLLTALLTALGFCAGTAPYILVVLASVVAAHSLYAVYPATICSLVIAAAGAAAVCLYAWLRRPRSLWMVLPFTAGILIFHITALVRL</sequence>
<evidence type="ECO:0000256" key="1">
    <source>
        <dbReference type="SAM" id="Phobius"/>
    </source>
</evidence>
<name>A0A2A3LAU1_MYCAV</name>
<comment type="caution">
    <text evidence="2">The sequence shown here is derived from an EMBL/GenBank/DDBJ whole genome shotgun (WGS) entry which is preliminary data.</text>
</comment>
<feature type="transmembrane region" description="Helical" evidence="1">
    <location>
        <begin position="41"/>
        <end position="65"/>
    </location>
</feature>
<keyword evidence="1" id="KW-0472">Membrane</keyword>
<protein>
    <submittedName>
        <fullName evidence="2">Uncharacterized protein</fullName>
    </submittedName>
</protein>
<feature type="transmembrane region" description="Helical" evidence="1">
    <location>
        <begin position="72"/>
        <end position="91"/>
    </location>
</feature>
<dbReference type="Proteomes" id="UP000218842">
    <property type="component" value="Unassembled WGS sequence"/>
</dbReference>
<dbReference type="EMBL" id="LBGZ01000056">
    <property type="protein sequence ID" value="PBJ36929.1"/>
    <property type="molecule type" value="Genomic_DNA"/>
</dbReference>
<gene>
    <name evidence="2" type="ORF">XV03_08340</name>
</gene>
<dbReference type="AlphaFoldDB" id="A0A2A3LAU1"/>
<evidence type="ECO:0000313" key="3">
    <source>
        <dbReference type="Proteomes" id="UP000218842"/>
    </source>
</evidence>
<reference evidence="2 3" key="1">
    <citation type="journal article" date="2017" name="Genome Biol. Evol.">
        <title>Population Structure and Local Adaptation of MAC Lung Disease Agent Mycobacterium avium subsp. hominissuis.</title>
        <authorList>
            <person name="Yano H."/>
            <person name="Iwamoto T."/>
            <person name="Nishiuchi Y."/>
            <person name="Nakajima C."/>
            <person name="Starkova D.A."/>
            <person name="Mokrousov I."/>
            <person name="Narvskaya O."/>
            <person name="Yoshida S."/>
            <person name="Arikawa K."/>
            <person name="Nakanishi N."/>
            <person name="Osaki K."/>
            <person name="Nakagawa I."/>
            <person name="Ato M."/>
            <person name="Suzuki Y."/>
            <person name="Maruyama F."/>
        </authorList>
    </citation>
    <scope>NUCLEOTIDE SEQUENCE [LARGE SCALE GENOMIC DNA]</scope>
    <source>
        <strain evidence="2 3">OCU466</strain>
    </source>
</reference>
<proteinExistence type="predicted"/>
<organism evidence="2 3">
    <name type="scientific">Mycobacterium avium subsp. hominissuis</name>
    <dbReference type="NCBI Taxonomy" id="439334"/>
    <lineage>
        <taxon>Bacteria</taxon>
        <taxon>Bacillati</taxon>
        <taxon>Actinomycetota</taxon>
        <taxon>Actinomycetes</taxon>
        <taxon>Mycobacteriales</taxon>
        <taxon>Mycobacteriaceae</taxon>
        <taxon>Mycobacterium</taxon>
        <taxon>Mycobacterium avium complex (MAC)</taxon>
    </lineage>
</organism>
<keyword evidence="1" id="KW-0812">Transmembrane</keyword>